<dbReference type="RefSeq" id="WP_136385243.1">
    <property type="nucleotide sequence ID" value="NZ_SSOD01000008.1"/>
</dbReference>
<dbReference type="SMART" id="SM00448">
    <property type="entry name" value="REC"/>
    <property type="match status" value="1"/>
</dbReference>
<evidence type="ECO:0000259" key="3">
    <source>
        <dbReference type="PROSITE" id="PS50110"/>
    </source>
</evidence>
<evidence type="ECO:0000313" key="5">
    <source>
        <dbReference type="Proteomes" id="UP000307956"/>
    </source>
</evidence>
<gene>
    <name evidence="4" type="ORF">E6O51_12125</name>
</gene>
<feature type="domain" description="Response regulatory" evidence="3">
    <location>
        <begin position="4"/>
        <end position="120"/>
    </location>
</feature>
<dbReference type="InterPro" id="IPR050595">
    <property type="entry name" value="Bact_response_regulator"/>
</dbReference>
<dbReference type="Pfam" id="PF00072">
    <property type="entry name" value="Response_reg"/>
    <property type="match status" value="1"/>
</dbReference>
<feature type="modified residue" description="4-aspartylphosphate" evidence="2">
    <location>
        <position position="53"/>
    </location>
</feature>
<reference evidence="4 5" key="1">
    <citation type="submission" date="2019-04" db="EMBL/GenBank/DDBJ databases">
        <title>Azoarcus rhizosphaerae sp. nov. isolated from rhizosphere of Ficus religiosa.</title>
        <authorList>
            <person name="Lin S.-Y."/>
            <person name="Hameed A."/>
            <person name="Hsu Y.-H."/>
            <person name="Young C.-C."/>
        </authorList>
    </citation>
    <scope>NUCLEOTIDE SEQUENCE [LARGE SCALE GENOMIC DNA]</scope>
    <source>
        <strain evidence="4 5">CC-YHH848</strain>
    </source>
</reference>
<dbReference type="PANTHER" id="PTHR44591:SF25">
    <property type="entry name" value="CHEMOTAXIS TWO-COMPONENT RESPONSE REGULATOR"/>
    <property type="match status" value="1"/>
</dbReference>
<protein>
    <submittedName>
        <fullName evidence="4">Response regulator</fullName>
    </submittedName>
</protein>
<keyword evidence="1 2" id="KW-0597">Phosphoprotein</keyword>
<organism evidence="4 5">
    <name type="scientific">Pseudothauera rhizosphaerae</name>
    <dbReference type="NCBI Taxonomy" id="2565932"/>
    <lineage>
        <taxon>Bacteria</taxon>
        <taxon>Pseudomonadati</taxon>
        <taxon>Pseudomonadota</taxon>
        <taxon>Betaproteobacteria</taxon>
        <taxon>Rhodocyclales</taxon>
        <taxon>Zoogloeaceae</taxon>
        <taxon>Pseudothauera</taxon>
    </lineage>
</organism>
<dbReference type="OrthoDB" id="9801101at2"/>
<dbReference type="InterPro" id="IPR011006">
    <property type="entry name" value="CheY-like_superfamily"/>
</dbReference>
<dbReference type="Proteomes" id="UP000307956">
    <property type="component" value="Unassembled WGS sequence"/>
</dbReference>
<comment type="caution">
    <text evidence="4">The sequence shown here is derived from an EMBL/GenBank/DDBJ whole genome shotgun (WGS) entry which is preliminary data.</text>
</comment>
<accession>A0A4S4AP99</accession>
<dbReference type="PANTHER" id="PTHR44591">
    <property type="entry name" value="STRESS RESPONSE REGULATOR PROTEIN 1"/>
    <property type="match status" value="1"/>
</dbReference>
<evidence type="ECO:0000256" key="1">
    <source>
        <dbReference type="ARBA" id="ARBA00022553"/>
    </source>
</evidence>
<dbReference type="GO" id="GO:0000160">
    <property type="term" value="P:phosphorelay signal transduction system"/>
    <property type="evidence" value="ECO:0007669"/>
    <property type="project" value="InterPro"/>
</dbReference>
<dbReference type="PROSITE" id="PS50110">
    <property type="entry name" value="RESPONSE_REGULATORY"/>
    <property type="match status" value="1"/>
</dbReference>
<proteinExistence type="predicted"/>
<dbReference type="InterPro" id="IPR001789">
    <property type="entry name" value="Sig_transdc_resp-reg_receiver"/>
</dbReference>
<evidence type="ECO:0000256" key="2">
    <source>
        <dbReference type="PROSITE-ProRule" id="PRU00169"/>
    </source>
</evidence>
<dbReference type="SUPFAM" id="SSF52172">
    <property type="entry name" value="CheY-like"/>
    <property type="match status" value="1"/>
</dbReference>
<evidence type="ECO:0000313" key="4">
    <source>
        <dbReference type="EMBL" id="THF60969.1"/>
    </source>
</evidence>
<keyword evidence="5" id="KW-1185">Reference proteome</keyword>
<dbReference type="AlphaFoldDB" id="A0A4S4AP99"/>
<dbReference type="Gene3D" id="3.40.50.2300">
    <property type="match status" value="1"/>
</dbReference>
<dbReference type="EMBL" id="SSOD01000008">
    <property type="protein sequence ID" value="THF60969.1"/>
    <property type="molecule type" value="Genomic_DNA"/>
</dbReference>
<dbReference type="CDD" id="cd17562">
    <property type="entry name" value="REC_CheY4-like"/>
    <property type="match status" value="1"/>
</dbReference>
<sequence>MPKHILAVDDSAAIRQVVSHTLHGAGYRVTEAVDGVDALEKAAAAPFDMVLTDFNMPRLDGLALIGRLRELPHYRALPMLVMSTESSQAVKARGRAAGASGWLVKPFEPRRLLEVIALVLG</sequence>
<name>A0A4S4AP99_9RHOO</name>